<proteinExistence type="predicted"/>
<comment type="caution">
    <text evidence="1">The sequence shown here is derived from an EMBL/GenBank/DDBJ whole genome shotgun (WGS) entry which is preliminary data.</text>
</comment>
<reference evidence="1 2" key="1">
    <citation type="submission" date="2024-09" db="EMBL/GenBank/DDBJ databases">
        <title>Chromosome-scale assembly of Riccia sorocarpa.</title>
        <authorList>
            <person name="Paukszto L."/>
        </authorList>
    </citation>
    <scope>NUCLEOTIDE SEQUENCE [LARGE SCALE GENOMIC DNA]</scope>
    <source>
        <strain evidence="1">LP-2024</strain>
        <tissue evidence="1">Aerial parts of the thallus</tissue>
    </source>
</reference>
<evidence type="ECO:0000313" key="1">
    <source>
        <dbReference type="EMBL" id="KAL3699478.1"/>
    </source>
</evidence>
<dbReference type="AlphaFoldDB" id="A0ABD3I718"/>
<protein>
    <submittedName>
        <fullName evidence="1">Uncharacterized protein</fullName>
    </submittedName>
</protein>
<dbReference type="EMBL" id="JBJQOH010000001">
    <property type="protein sequence ID" value="KAL3699478.1"/>
    <property type="molecule type" value="Genomic_DNA"/>
</dbReference>
<gene>
    <name evidence="1" type="ORF">R1sor_017500</name>
</gene>
<organism evidence="1 2">
    <name type="scientific">Riccia sorocarpa</name>
    <dbReference type="NCBI Taxonomy" id="122646"/>
    <lineage>
        <taxon>Eukaryota</taxon>
        <taxon>Viridiplantae</taxon>
        <taxon>Streptophyta</taxon>
        <taxon>Embryophyta</taxon>
        <taxon>Marchantiophyta</taxon>
        <taxon>Marchantiopsida</taxon>
        <taxon>Marchantiidae</taxon>
        <taxon>Marchantiales</taxon>
        <taxon>Ricciaceae</taxon>
        <taxon>Riccia</taxon>
    </lineage>
</organism>
<name>A0ABD3I718_9MARC</name>
<evidence type="ECO:0000313" key="2">
    <source>
        <dbReference type="Proteomes" id="UP001633002"/>
    </source>
</evidence>
<sequence>MLELTPKNLMEIYILIDKVIKSQPNYKLLEREAIKGALKAWVFGVIPKDVVHYLLHPEVATKTPALAAAVVEEESQDEKVDIAEDMRKFKKHEVEHWATA</sequence>
<dbReference type="Proteomes" id="UP001633002">
    <property type="component" value="Unassembled WGS sequence"/>
</dbReference>
<accession>A0ABD3I718</accession>
<keyword evidence="2" id="KW-1185">Reference proteome</keyword>